<dbReference type="Proteomes" id="UP001375743">
    <property type="component" value="Unassembled WGS sequence"/>
</dbReference>
<organism evidence="1 2">
    <name type="scientific">Benzoatithermus flavus</name>
    <dbReference type="NCBI Taxonomy" id="3108223"/>
    <lineage>
        <taxon>Bacteria</taxon>
        <taxon>Pseudomonadati</taxon>
        <taxon>Pseudomonadota</taxon>
        <taxon>Alphaproteobacteria</taxon>
        <taxon>Geminicoccales</taxon>
        <taxon>Geminicoccaceae</taxon>
        <taxon>Benzoatithermus</taxon>
    </lineage>
</organism>
<dbReference type="RefSeq" id="WP_418161684.1">
    <property type="nucleotide sequence ID" value="NZ_JBBLZC010000036.1"/>
</dbReference>
<evidence type="ECO:0000313" key="2">
    <source>
        <dbReference type="Proteomes" id="UP001375743"/>
    </source>
</evidence>
<protein>
    <recommendedName>
        <fullName evidence="3">Protein ImuA</fullName>
    </recommendedName>
</protein>
<name>A0ABU8XXY9_9PROT</name>
<evidence type="ECO:0000313" key="1">
    <source>
        <dbReference type="EMBL" id="MEK0085834.1"/>
    </source>
</evidence>
<dbReference type="Gene3D" id="3.40.50.300">
    <property type="entry name" value="P-loop containing nucleotide triphosphate hydrolases"/>
    <property type="match status" value="1"/>
</dbReference>
<evidence type="ECO:0008006" key="3">
    <source>
        <dbReference type="Google" id="ProtNLM"/>
    </source>
</evidence>
<dbReference type="EMBL" id="JBBLZC010000036">
    <property type="protein sequence ID" value="MEK0085834.1"/>
    <property type="molecule type" value="Genomic_DNA"/>
</dbReference>
<comment type="caution">
    <text evidence="1">The sequence shown here is derived from an EMBL/GenBank/DDBJ whole genome shotgun (WGS) entry which is preliminary data.</text>
</comment>
<gene>
    <name evidence="1" type="ORF">U1T56_21985</name>
</gene>
<accession>A0ABU8XXY9</accession>
<proteinExistence type="predicted"/>
<keyword evidence="2" id="KW-1185">Reference proteome</keyword>
<reference evidence="1 2" key="1">
    <citation type="submission" date="2024-01" db="EMBL/GenBank/DDBJ databases">
        <title>Multi-omics insights into the function and evolution of sodium benzoate biodegradation pathways in Benzoatithermus flavus gen. nov., sp. nov. from hot spring.</title>
        <authorList>
            <person name="Hu C.-J."/>
            <person name="Li W.-J."/>
        </authorList>
    </citation>
    <scope>NUCLEOTIDE SEQUENCE [LARGE SCALE GENOMIC DNA]</scope>
    <source>
        <strain evidence="1 2">SYSU G07066</strain>
    </source>
</reference>
<dbReference type="InterPro" id="IPR027417">
    <property type="entry name" value="P-loop_NTPase"/>
</dbReference>
<dbReference type="SUPFAM" id="SSF52540">
    <property type="entry name" value="P-loop containing nucleoside triphosphate hydrolases"/>
    <property type="match status" value="1"/>
</dbReference>
<sequence>MATAAVLDDLRVRARAIESVRAAFGRGVARLGGPFDAALPWGGLPHRALHEVSGLAATSAAAAFGRRFLGRGGVLIWCRNARLVGELGELDDAGFARFGLEPARVVVVRAEDDAEVVAAFEAALRCRGVACAVAEVGRLDLAASRRLQRVVEAGSGAGLILRPEPDPSPNAALTRWRAEPLPAAAGIFWRLVLWGGRGAAPGVWAVRWDEPTLSFAPAIPAADAALGEGRAVSAAGTAAG</sequence>